<dbReference type="EMBL" id="LJZR01000136">
    <property type="protein sequence ID" value="KPQ30830.1"/>
    <property type="molecule type" value="Genomic_DNA"/>
</dbReference>
<comment type="caution">
    <text evidence="2">The sequence shown here is derived from an EMBL/GenBank/DDBJ whole genome shotgun (WGS) entry which is preliminary data.</text>
</comment>
<sequence>MTVRYHRGQSSHHYVCNREMADYGGELCQQLAGACLDESITEQVLRALEPVALELLLTATTHIEQDRAELDKLWRQRLERASFESERAGRHYHLVEPENRLVARQLAQEWENALQAEQQLKEEYERLSHEQPKQLTEGEKQEIRQLAKQLPALWFAETTTCAQRKEIVRQVIQKIIVNVEGESEQVQITIEWNGGFIGKAIVIRPVAKWTQLSNYSQLCERLEQMAGAKLSTDEMIELLHQEGFHPPKRRKTFNREVLRSLMRRLGLGTHRSPKPREALATHEWWLPDLAIALEMPEVTLYNWVQRGWVNARQLLEPPKHWVIWADEAELGRLRAHRQRPAGEVLRLRWQGEVLDITVPPETPQNE</sequence>
<dbReference type="STRING" id="1666911.HLUCCA11_24550"/>
<name>A0A0P8BQN3_9CYAN</name>
<protein>
    <submittedName>
        <fullName evidence="2">Uncharacterized protein</fullName>
    </submittedName>
</protein>
<reference evidence="2 3" key="1">
    <citation type="submission" date="2015-09" db="EMBL/GenBank/DDBJ databases">
        <title>Identification and resolution of microdiversity through metagenomic sequencing of parallel consortia.</title>
        <authorList>
            <person name="Nelson W.C."/>
            <person name="Romine M.F."/>
            <person name="Lindemann S.R."/>
        </authorList>
    </citation>
    <scope>NUCLEOTIDE SEQUENCE [LARGE SCALE GENOMIC DNA]</scope>
    <source>
        <strain evidence="2">Ana</strain>
    </source>
</reference>
<feature type="coiled-coil region" evidence="1">
    <location>
        <begin position="103"/>
        <end position="130"/>
    </location>
</feature>
<dbReference type="Proteomes" id="UP000050465">
    <property type="component" value="Unassembled WGS sequence"/>
</dbReference>
<evidence type="ECO:0000256" key="1">
    <source>
        <dbReference type="SAM" id="Coils"/>
    </source>
</evidence>
<proteinExistence type="predicted"/>
<evidence type="ECO:0000313" key="3">
    <source>
        <dbReference type="Proteomes" id="UP000050465"/>
    </source>
</evidence>
<dbReference type="PATRIC" id="fig|1666911.3.peg.2848"/>
<evidence type="ECO:0000313" key="2">
    <source>
        <dbReference type="EMBL" id="KPQ30830.1"/>
    </source>
</evidence>
<organism evidence="2 3">
    <name type="scientific">Phormidesmis priestleyi Ana</name>
    <dbReference type="NCBI Taxonomy" id="1666911"/>
    <lineage>
        <taxon>Bacteria</taxon>
        <taxon>Bacillati</taxon>
        <taxon>Cyanobacteriota</taxon>
        <taxon>Cyanophyceae</taxon>
        <taxon>Leptolyngbyales</taxon>
        <taxon>Leptolyngbyaceae</taxon>
        <taxon>Phormidesmis</taxon>
    </lineage>
</organism>
<accession>A0A0P8BQN3</accession>
<gene>
    <name evidence="2" type="ORF">HLUCCA11_24550</name>
</gene>
<dbReference type="AlphaFoldDB" id="A0A0P8BQN3"/>
<keyword evidence="1" id="KW-0175">Coiled coil</keyword>